<evidence type="ECO:0000313" key="1">
    <source>
        <dbReference type="EMBL" id="MPC43245.1"/>
    </source>
</evidence>
<dbReference type="Proteomes" id="UP000324222">
    <property type="component" value="Unassembled WGS sequence"/>
</dbReference>
<sequence length="66" mass="7704">MEMDERYKVSLKDIEIFSLTDTFFLSSRYESLVGFLGTVHEGIYEPASHGLQHWMARNSHSNETYT</sequence>
<organism evidence="1 2">
    <name type="scientific">Portunus trituberculatus</name>
    <name type="common">Swimming crab</name>
    <name type="synonym">Neptunus trituberculatus</name>
    <dbReference type="NCBI Taxonomy" id="210409"/>
    <lineage>
        <taxon>Eukaryota</taxon>
        <taxon>Metazoa</taxon>
        <taxon>Ecdysozoa</taxon>
        <taxon>Arthropoda</taxon>
        <taxon>Crustacea</taxon>
        <taxon>Multicrustacea</taxon>
        <taxon>Malacostraca</taxon>
        <taxon>Eumalacostraca</taxon>
        <taxon>Eucarida</taxon>
        <taxon>Decapoda</taxon>
        <taxon>Pleocyemata</taxon>
        <taxon>Brachyura</taxon>
        <taxon>Eubrachyura</taxon>
        <taxon>Portunoidea</taxon>
        <taxon>Portunidae</taxon>
        <taxon>Portuninae</taxon>
        <taxon>Portunus</taxon>
    </lineage>
</organism>
<proteinExistence type="predicted"/>
<dbReference type="AlphaFoldDB" id="A0A5B7FCL8"/>
<dbReference type="EMBL" id="VSRR010005744">
    <property type="protein sequence ID" value="MPC43245.1"/>
    <property type="molecule type" value="Genomic_DNA"/>
</dbReference>
<comment type="caution">
    <text evidence="1">The sequence shown here is derived from an EMBL/GenBank/DDBJ whole genome shotgun (WGS) entry which is preliminary data.</text>
</comment>
<gene>
    <name evidence="1" type="ORF">E2C01_036886</name>
</gene>
<name>A0A5B7FCL8_PORTR</name>
<evidence type="ECO:0000313" key="2">
    <source>
        <dbReference type="Proteomes" id="UP000324222"/>
    </source>
</evidence>
<accession>A0A5B7FCL8</accession>
<reference evidence="1 2" key="1">
    <citation type="submission" date="2019-05" db="EMBL/GenBank/DDBJ databases">
        <title>Another draft genome of Portunus trituberculatus and its Hox gene families provides insights of decapod evolution.</title>
        <authorList>
            <person name="Jeong J.-H."/>
            <person name="Song I."/>
            <person name="Kim S."/>
            <person name="Choi T."/>
            <person name="Kim D."/>
            <person name="Ryu S."/>
            <person name="Kim W."/>
        </authorList>
    </citation>
    <scope>NUCLEOTIDE SEQUENCE [LARGE SCALE GENOMIC DNA]</scope>
    <source>
        <tissue evidence="1">Muscle</tissue>
    </source>
</reference>
<keyword evidence="2" id="KW-1185">Reference proteome</keyword>
<protein>
    <submittedName>
        <fullName evidence="1">Uncharacterized protein</fullName>
    </submittedName>
</protein>